<accession>A0ABV7M913</accession>
<keyword evidence="2" id="KW-1185">Reference proteome</keyword>
<comment type="caution">
    <text evidence="1">The sequence shown here is derived from an EMBL/GenBank/DDBJ whole genome shotgun (WGS) entry which is preliminary data.</text>
</comment>
<dbReference type="Proteomes" id="UP001595607">
    <property type="component" value="Unassembled WGS sequence"/>
</dbReference>
<proteinExistence type="predicted"/>
<organism evidence="1 2">
    <name type="scientific">Parvularcula lutaonensis</name>
    <dbReference type="NCBI Taxonomy" id="491923"/>
    <lineage>
        <taxon>Bacteria</taxon>
        <taxon>Pseudomonadati</taxon>
        <taxon>Pseudomonadota</taxon>
        <taxon>Alphaproteobacteria</taxon>
        <taxon>Parvularculales</taxon>
        <taxon>Parvularculaceae</taxon>
        <taxon>Parvularcula</taxon>
    </lineage>
</organism>
<protein>
    <submittedName>
        <fullName evidence="1">DUF2785 domain-containing protein</fullName>
    </submittedName>
</protein>
<dbReference type="InterPro" id="IPR021247">
    <property type="entry name" value="DUF2785"/>
</dbReference>
<name>A0ABV7M913_9PROT</name>
<dbReference type="Pfam" id="PF10978">
    <property type="entry name" value="DUF2785"/>
    <property type="match status" value="1"/>
</dbReference>
<evidence type="ECO:0000313" key="1">
    <source>
        <dbReference type="EMBL" id="MFC3301262.1"/>
    </source>
</evidence>
<dbReference type="EMBL" id="JBHRVA010000002">
    <property type="protein sequence ID" value="MFC3301262.1"/>
    <property type="molecule type" value="Genomic_DNA"/>
</dbReference>
<dbReference type="RefSeq" id="WP_189571905.1">
    <property type="nucleotide sequence ID" value="NZ_BMXU01000001.1"/>
</dbReference>
<sequence>MLSFLAALAASCSPLGLDRDGLEALRNAEFAIESAEERDAFLFDLADCAGEPDPFLRDRIGYEGMATILRSGDVSEETVRELYGQYTELLRILPRYLDRGTRKKNRGLRPSFLTLYFTEIVRVDRIEPFLTDEELADLVDLTEFVIYNVNDFRGFDDEQGWRHHLAHASDLAMQLGLNPRVTDEQRLELIKVLTGKIQPPGKVFFRFGEPERVARAVAYLYLGSEIEAEAMREAFFSLAEPSGWTWQAAMNSEAGLGRLHNTRAFLNAMIVTLYGSDQPRLVALRKAAVEARRKLP</sequence>
<gene>
    <name evidence="1" type="ORF">ACFONP_00770</name>
</gene>
<reference evidence="2" key="1">
    <citation type="journal article" date="2019" name="Int. J. Syst. Evol. Microbiol.">
        <title>The Global Catalogue of Microorganisms (GCM) 10K type strain sequencing project: providing services to taxonomists for standard genome sequencing and annotation.</title>
        <authorList>
            <consortium name="The Broad Institute Genomics Platform"/>
            <consortium name="The Broad Institute Genome Sequencing Center for Infectious Disease"/>
            <person name="Wu L."/>
            <person name="Ma J."/>
        </authorList>
    </citation>
    <scope>NUCLEOTIDE SEQUENCE [LARGE SCALE GENOMIC DNA]</scope>
    <source>
        <strain evidence="2">KCTC 22245</strain>
    </source>
</reference>
<evidence type="ECO:0000313" key="2">
    <source>
        <dbReference type="Proteomes" id="UP001595607"/>
    </source>
</evidence>